<reference evidence="1 2" key="1">
    <citation type="submission" date="2010-02" db="EMBL/GenBank/DDBJ databases">
        <authorList>
            <person name="Weinstock G."/>
            <person name="Sodergren E."/>
            <person name="Clifton S."/>
            <person name="Fulton L."/>
            <person name="Fulton B."/>
            <person name="Courtney L."/>
            <person name="Fronick C."/>
            <person name="Harrison M."/>
            <person name="Strong C."/>
            <person name="Farmer C."/>
            <person name="Delahaunty K."/>
            <person name="Markovic C."/>
            <person name="Hall O."/>
            <person name="Minx P."/>
            <person name="Tomlinson C."/>
            <person name="Mitreva M."/>
            <person name="Nelson J."/>
            <person name="Hou S."/>
            <person name="Wollam A."/>
            <person name="Pepin K.H."/>
            <person name="Johnson M."/>
            <person name="Bhonagiri V."/>
            <person name="Zhang X."/>
            <person name="Suruliraj S."/>
            <person name="Warren W."/>
            <person name="Chinwalla A."/>
            <person name="Mardis E.R."/>
            <person name="Wilson R.K."/>
        </authorList>
    </citation>
    <scope>NUCLEOTIDE SEQUENCE [LARGE SCALE GENOMIC DNA]</scope>
    <source>
        <strain evidence="1 2">DSM 20213</strain>
    </source>
</reference>
<protein>
    <submittedName>
        <fullName evidence="1">Uncharacterized protein</fullName>
    </submittedName>
</protein>
<dbReference type="Proteomes" id="UP000003191">
    <property type="component" value="Unassembled WGS sequence"/>
</dbReference>
<evidence type="ECO:0000313" key="1">
    <source>
        <dbReference type="EMBL" id="EFE88063.1"/>
    </source>
</evidence>
<evidence type="ECO:0000313" key="2">
    <source>
        <dbReference type="Proteomes" id="UP000003191"/>
    </source>
</evidence>
<keyword evidence="2" id="KW-1185">Reference proteome</keyword>
<accession>D4BSJ6</accession>
<name>D4BSJ6_BIFBR</name>
<dbReference type="HOGENOM" id="CLU_3213018_0_0_11"/>
<dbReference type="EMBL" id="ACCG02000058">
    <property type="protein sequence ID" value="EFE88063.1"/>
    <property type="molecule type" value="Genomic_DNA"/>
</dbReference>
<dbReference type="AlphaFoldDB" id="D4BSJ6"/>
<organism evidence="1 2">
    <name type="scientific">Bifidobacterium breve DSM 20213 = JCM 1192</name>
    <dbReference type="NCBI Taxonomy" id="518634"/>
    <lineage>
        <taxon>Bacteria</taxon>
        <taxon>Bacillati</taxon>
        <taxon>Actinomycetota</taxon>
        <taxon>Actinomycetes</taxon>
        <taxon>Bifidobacteriales</taxon>
        <taxon>Bifidobacteriaceae</taxon>
        <taxon>Bifidobacterium</taxon>
    </lineage>
</organism>
<gene>
    <name evidence="1" type="ORF">BIFBRE_05088</name>
</gene>
<comment type="caution">
    <text evidence="1">The sequence shown here is derived from an EMBL/GenBank/DDBJ whole genome shotgun (WGS) entry which is preliminary data.</text>
</comment>
<proteinExistence type="predicted"/>
<sequence>MTFAASMLSIYPPLVFKLNETSMEEEREMWKYSHIMVLIHDTKW</sequence>